<gene>
    <name evidence="2" type="ORF">JVT61DRAFT_7577</name>
</gene>
<keyword evidence="1" id="KW-0812">Transmembrane</keyword>
<protein>
    <submittedName>
        <fullName evidence="2">Uncharacterized protein</fullName>
    </submittedName>
</protein>
<reference evidence="2" key="1">
    <citation type="submission" date="2021-03" db="EMBL/GenBank/DDBJ databases">
        <title>Evolutionary innovations through gain and loss of genes in the ectomycorrhizal Boletales.</title>
        <authorList>
            <person name="Wu G."/>
            <person name="Miyauchi S."/>
            <person name="Morin E."/>
            <person name="Yang Z.-L."/>
            <person name="Xu J."/>
            <person name="Martin F.M."/>
        </authorList>
    </citation>
    <scope>NUCLEOTIDE SEQUENCE</scope>
    <source>
        <strain evidence="2">BR01</strain>
    </source>
</reference>
<evidence type="ECO:0000313" key="3">
    <source>
        <dbReference type="Proteomes" id="UP000683000"/>
    </source>
</evidence>
<keyword evidence="3" id="KW-1185">Reference proteome</keyword>
<name>A0A8I2YI21_9AGAM</name>
<keyword evidence="1" id="KW-1133">Transmembrane helix</keyword>
<feature type="transmembrane region" description="Helical" evidence="1">
    <location>
        <begin position="50"/>
        <end position="73"/>
    </location>
</feature>
<accession>A0A8I2YI21</accession>
<comment type="caution">
    <text evidence="2">The sequence shown here is derived from an EMBL/GenBank/DDBJ whole genome shotgun (WGS) entry which is preliminary data.</text>
</comment>
<dbReference type="EMBL" id="JAGFBS010000027">
    <property type="protein sequence ID" value="KAG6372476.1"/>
    <property type="molecule type" value="Genomic_DNA"/>
</dbReference>
<dbReference type="Proteomes" id="UP000683000">
    <property type="component" value="Unassembled WGS sequence"/>
</dbReference>
<keyword evidence="1" id="KW-0472">Membrane</keyword>
<sequence length="178" mass="19610">MNAYSVELYNDEKSANQCQIHMESKTQCCCGSESNPSRHRACHQARLRRFLLPIALLLLGVGATVLISCIYDIDPFDLVSMGGGNPLGKRQTTSGGQSSFTQHKLYLIIVFVGLALVLVAGIMLSFWCCKGKVHLRTRSVAHVTCARAVVELFAWSALDADCVRLDWRLLDANGEYAT</sequence>
<dbReference type="OrthoDB" id="3006091at2759"/>
<evidence type="ECO:0000256" key="1">
    <source>
        <dbReference type="SAM" id="Phobius"/>
    </source>
</evidence>
<organism evidence="2 3">
    <name type="scientific">Boletus reticuloceps</name>
    <dbReference type="NCBI Taxonomy" id="495285"/>
    <lineage>
        <taxon>Eukaryota</taxon>
        <taxon>Fungi</taxon>
        <taxon>Dikarya</taxon>
        <taxon>Basidiomycota</taxon>
        <taxon>Agaricomycotina</taxon>
        <taxon>Agaricomycetes</taxon>
        <taxon>Agaricomycetidae</taxon>
        <taxon>Boletales</taxon>
        <taxon>Boletineae</taxon>
        <taxon>Boletaceae</taxon>
        <taxon>Boletoideae</taxon>
        <taxon>Boletus</taxon>
    </lineage>
</organism>
<dbReference type="AlphaFoldDB" id="A0A8I2YI21"/>
<feature type="transmembrane region" description="Helical" evidence="1">
    <location>
        <begin position="105"/>
        <end position="129"/>
    </location>
</feature>
<evidence type="ECO:0000313" key="2">
    <source>
        <dbReference type="EMBL" id="KAG6372476.1"/>
    </source>
</evidence>
<proteinExistence type="predicted"/>